<evidence type="ECO:0000313" key="2">
    <source>
        <dbReference type="Proteomes" id="UP000006281"/>
    </source>
</evidence>
<proteinExistence type="predicted"/>
<name>K0KE32_SACES</name>
<dbReference type="HOGENOM" id="CLU_3094686_0_0_11"/>
<dbReference type="EMBL" id="HE804045">
    <property type="protein sequence ID" value="CCH35034.1"/>
    <property type="molecule type" value="Genomic_DNA"/>
</dbReference>
<dbReference type="PATRIC" id="fig|1179773.3.peg.7890"/>
<keyword evidence="2" id="KW-1185">Reference proteome</keyword>
<reference evidence="1 2" key="1">
    <citation type="journal article" date="2012" name="BMC Genomics">
        <title>Complete genome sequence of Saccharothrix espanaensis DSM 44229T and comparison to the other completely sequenced Pseudonocardiaceae.</title>
        <authorList>
            <person name="Strobel T."/>
            <person name="Al-Dilaimi A."/>
            <person name="Blom J."/>
            <person name="Gessner A."/>
            <person name="Kalinowski J."/>
            <person name="Luzhetska M."/>
            <person name="Puhler A."/>
            <person name="Szczepanowski R."/>
            <person name="Bechthold A."/>
            <person name="Ruckert C."/>
        </authorList>
    </citation>
    <scope>NUCLEOTIDE SEQUENCE [LARGE SCALE GENOMIC DNA]</scope>
    <source>
        <strain evidence="2">ATCC 51144 / DSM 44229 / JCM 9112 / NBRC 15066 / NRRL 15764</strain>
    </source>
</reference>
<organism evidence="1 2">
    <name type="scientific">Saccharothrix espanaensis (strain ATCC 51144 / DSM 44229 / JCM 9112 / NBRC 15066 / NRRL 15764)</name>
    <dbReference type="NCBI Taxonomy" id="1179773"/>
    <lineage>
        <taxon>Bacteria</taxon>
        <taxon>Bacillati</taxon>
        <taxon>Actinomycetota</taxon>
        <taxon>Actinomycetes</taxon>
        <taxon>Pseudonocardiales</taxon>
        <taxon>Pseudonocardiaceae</taxon>
        <taxon>Saccharothrix</taxon>
    </lineage>
</organism>
<dbReference type="RefSeq" id="WP_015105143.1">
    <property type="nucleotide sequence ID" value="NC_019673.1"/>
</dbReference>
<dbReference type="STRING" id="1179773.BN6_78160"/>
<gene>
    <name evidence="1" type="ordered locus">BN6_78160</name>
</gene>
<dbReference type="AlphaFoldDB" id="K0KE32"/>
<sequence>MSGDFSDDYQGLADWLYGSEPGLAEVGEPAYPGSFGWTPPLVPLPRRAPDELF</sequence>
<evidence type="ECO:0000313" key="1">
    <source>
        <dbReference type="EMBL" id="CCH35034.1"/>
    </source>
</evidence>
<accession>K0KE32</accession>
<protein>
    <submittedName>
        <fullName evidence="1">Uncharacterized protein</fullName>
    </submittedName>
</protein>
<dbReference type="Proteomes" id="UP000006281">
    <property type="component" value="Chromosome"/>
</dbReference>
<dbReference type="KEGG" id="sesp:BN6_78160"/>